<keyword evidence="3" id="KW-0067">ATP-binding</keyword>
<evidence type="ECO:0000256" key="1">
    <source>
        <dbReference type="ARBA" id="ARBA00006611"/>
    </source>
</evidence>
<evidence type="ECO:0000256" key="3">
    <source>
        <dbReference type="ARBA" id="ARBA00022840"/>
    </source>
</evidence>
<dbReference type="KEGG" id="mech:Q9L42_021350"/>
<dbReference type="InterPro" id="IPR001482">
    <property type="entry name" value="T2SS/T4SS_dom"/>
</dbReference>
<dbReference type="SUPFAM" id="SSF52540">
    <property type="entry name" value="P-loop containing nucleoside triphosphate hydrolases"/>
    <property type="match status" value="1"/>
</dbReference>
<evidence type="ECO:0000259" key="4">
    <source>
        <dbReference type="Pfam" id="PF00437"/>
    </source>
</evidence>
<evidence type="ECO:0000313" key="6">
    <source>
        <dbReference type="Proteomes" id="UP001225378"/>
    </source>
</evidence>
<accession>A0AAU7P0I1</accession>
<dbReference type="PANTHER" id="PTHR30258:SF1">
    <property type="entry name" value="PROTEIN TRANSPORT PROTEIN HOFB HOMOLOG"/>
    <property type="match status" value="1"/>
</dbReference>
<proteinExistence type="inferred from homology"/>
<keyword evidence="2" id="KW-0547">Nucleotide-binding</keyword>
<evidence type="ECO:0000256" key="2">
    <source>
        <dbReference type="ARBA" id="ARBA00022741"/>
    </source>
</evidence>
<comment type="similarity">
    <text evidence="1">Belongs to the GSP E family.</text>
</comment>
<dbReference type="AlphaFoldDB" id="A0AAU7P0I1"/>
<dbReference type="GO" id="GO:0005524">
    <property type="term" value="F:ATP binding"/>
    <property type="evidence" value="ECO:0007669"/>
    <property type="project" value="UniProtKB-KW"/>
</dbReference>
<dbReference type="InterPro" id="IPR027417">
    <property type="entry name" value="P-loop_NTPase"/>
</dbReference>
<dbReference type="PANTHER" id="PTHR30258">
    <property type="entry name" value="TYPE II SECRETION SYSTEM PROTEIN GSPE-RELATED"/>
    <property type="match status" value="1"/>
</dbReference>
<keyword evidence="5" id="KW-0614">Plasmid</keyword>
<dbReference type="RefSeq" id="WP_305910462.1">
    <property type="nucleotide sequence ID" value="NZ_CP157744.1"/>
</dbReference>
<dbReference type="Gene3D" id="3.40.50.300">
    <property type="entry name" value="P-loop containing nucleotide triphosphate hydrolases"/>
    <property type="match status" value="1"/>
</dbReference>
<feature type="domain" description="Bacterial type II secretion system protein E" evidence="4">
    <location>
        <begin position="69"/>
        <end position="268"/>
    </location>
</feature>
<geneLocation type="plasmid" evidence="5 6">
    <name>unnamed2</name>
</geneLocation>
<name>A0AAU7P0I1_9GAMM</name>
<dbReference type="GO" id="GO:0005886">
    <property type="term" value="C:plasma membrane"/>
    <property type="evidence" value="ECO:0007669"/>
    <property type="project" value="TreeGrafter"/>
</dbReference>
<reference evidence="5 6" key="1">
    <citation type="journal article" date="2024" name="Microbiology">
        <title>Methylomarinum rosea sp. nov., a novel halophilic methanotrophic bacterium from the hypersaline Lake Elton.</title>
        <authorList>
            <person name="Suleimanov R.Z."/>
            <person name="Oshkin I.Y."/>
            <person name="Danilova O.V."/>
            <person name="Suzina N.E."/>
            <person name="Dedysh S.N."/>
        </authorList>
    </citation>
    <scope>NUCLEOTIDE SEQUENCE [LARGE SCALE GENOMIC DNA]</scope>
    <source>
        <strain evidence="5 6">Ch1-1</strain>
        <plasmid evidence="6">unnamed2</plasmid>
    </source>
</reference>
<organism evidence="5 6">
    <name type="scientific">Methylomarinum roseum</name>
    <dbReference type="NCBI Taxonomy" id="3067653"/>
    <lineage>
        <taxon>Bacteria</taxon>
        <taxon>Pseudomonadati</taxon>
        <taxon>Pseudomonadota</taxon>
        <taxon>Gammaproteobacteria</taxon>
        <taxon>Methylococcales</taxon>
        <taxon>Methylococcaceae</taxon>
        <taxon>Methylomarinum</taxon>
    </lineage>
</organism>
<sequence length="320" mass="35088">MTAFTDILNNFVITDAYCSLSDKTEKLGDYVSPGMTPAPDPLRPFLDDIKRKINGQTNDEFSLRYEGEVFRCSKIKTVLGDFLRLRRLPTVAPDINKLGIPSSTQRVLLSSSFNSGGLIAVVGMPGQGKSTTCAATLVKRLKKFGGMCITLEDPAEIPLQGRYNNGICLQIEVSDETGYAKAIKKAMKDYPAKENLMLYVGEVRDGFAAKRMLDAANDGRLVLTTFHAKDILSGLERIIALASSEISESLAKNLLASSLRAIIFQSLENNQVRTKVLINTLSVSGYLQSGKIKQISSELDRQENLLKRGMPIEDVISANL</sequence>
<evidence type="ECO:0000313" key="5">
    <source>
        <dbReference type="EMBL" id="XBS22855.1"/>
    </source>
</evidence>
<protein>
    <submittedName>
        <fullName evidence="5">ATPase, T2SS/T4P/T4SS family</fullName>
    </submittedName>
</protein>
<dbReference type="GO" id="GO:0016887">
    <property type="term" value="F:ATP hydrolysis activity"/>
    <property type="evidence" value="ECO:0007669"/>
    <property type="project" value="TreeGrafter"/>
</dbReference>
<keyword evidence="6" id="KW-1185">Reference proteome</keyword>
<gene>
    <name evidence="5" type="ORF">Q9L42_021350</name>
</gene>
<dbReference type="Proteomes" id="UP001225378">
    <property type="component" value="Plasmid unnamed2"/>
</dbReference>
<dbReference type="EMBL" id="CP157744">
    <property type="protein sequence ID" value="XBS22855.1"/>
    <property type="molecule type" value="Genomic_DNA"/>
</dbReference>
<dbReference type="Pfam" id="PF00437">
    <property type="entry name" value="T2SSE"/>
    <property type="match status" value="1"/>
</dbReference>